<evidence type="ECO:0000256" key="1">
    <source>
        <dbReference type="SAM" id="Phobius"/>
    </source>
</evidence>
<sequence length="139" mass="16081">MERGLIWLPLLGLIIGLTWVGWKEYQKVEGYRIWSEQFEKAKYDIYAVMGLKDNQITWGKPTPQGISGLEIFSLQEVADIKLSLGDRLIDINNLPTKKTQDIPQLTFNFRKDNKVVKIPFTEAELAAKWQKFLSSNINH</sequence>
<dbReference type="Proteomes" id="UP000320055">
    <property type="component" value="Unassembled WGS sequence"/>
</dbReference>
<reference evidence="2 3" key="1">
    <citation type="submission" date="2019-01" db="EMBL/GenBank/DDBJ databases">
        <authorList>
            <person name="Brito A."/>
        </authorList>
    </citation>
    <scope>NUCLEOTIDE SEQUENCE [LARGE SCALE GENOMIC DNA]</scope>
    <source>
        <strain evidence="2">1</strain>
    </source>
</reference>
<evidence type="ECO:0000313" key="2">
    <source>
        <dbReference type="EMBL" id="VEP18313.1"/>
    </source>
</evidence>
<organism evidence="2 3">
    <name type="scientific">Hyella patelloides LEGE 07179</name>
    <dbReference type="NCBI Taxonomy" id="945734"/>
    <lineage>
        <taxon>Bacteria</taxon>
        <taxon>Bacillati</taxon>
        <taxon>Cyanobacteriota</taxon>
        <taxon>Cyanophyceae</taxon>
        <taxon>Pleurocapsales</taxon>
        <taxon>Hyellaceae</taxon>
        <taxon>Hyella</taxon>
    </lineage>
</organism>
<dbReference type="AlphaFoldDB" id="A0A563W441"/>
<keyword evidence="1" id="KW-0812">Transmembrane</keyword>
<proteinExistence type="predicted"/>
<dbReference type="OrthoDB" id="530035at2"/>
<gene>
    <name evidence="2" type="ORF">H1P_740025</name>
</gene>
<accession>A0A563W441</accession>
<keyword evidence="3" id="KW-1185">Reference proteome</keyword>
<dbReference type="EMBL" id="CAACVJ010000681">
    <property type="protein sequence ID" value="VEP18313.1"/>
    <property type="molecule type" value="Genomic_DNA"/>
</dbReference>
<protein>
    <submittedName>
        <fullName evidence="2">Uncharacterized protein</fullName>
    </submittedName>
</protein>
<keyword evidence="1" id="KW-0472">Membrane</keyword>
<dbReference type="RefSeq" id="WP_144867575.1">
    <property type="nucleotide sequence ID" value="NZ_LR213832.1"/>
</dbReference>
<feature type="transmembrane region" description="Helical" evidence="1">
    <location>
        <begin position="6"/>
        <end position="22"/>
    </location>
</feature>
<keyword evidence="1" id="KW-1133">Transmembrane helix</keyword>
<name>A0A563W441_9CYAN</name>
<evidence type="ECO:0000313" key="3">
    <source>
        <dbReference type="Proteomes" id="UP000320055"/>
    </source>
</evidence>